<evidence type="ECO:0000313" key="3">
    <source>
        <dbReference type="Proteomes" id="UP001177769"/>
    </source>
</evidence>
<protein>
    <submittedName>
        <fullName evidence="2">Cyclic nucleotide-binding domain-containing protein</fullName>
    </submittedName>
</protein>
<dbReference type="GO" id="GO:0003700">
    <property type="term" value="F:DNA-binding transcription factor activity"/>
    <property type="evidence" value="ECO:0007669"/>
    <property type="project" value="TreeGrafter"/>
</dbReference>
<dbReference type="AlphaFoldDB" id="A0AA95SNU0"/>
<evidence type="ECO:0000259" key="1">
    <source>
        <dbReference type="PROSITE" id="PS50042"/>
    </source>
</evidence>
<dbReference type="SMART" id="SM00100">
    <property type="entry name" value="cNMP"/>
    <property type="match status" value="1"/>
</dbReference>
<reference evidence="2" key="1">
    <citation type="submission" date="2023-01" db="EMBL/GenBank/DDBJ databases">
        <title>Whole genome sequence of Paucibacter sp. S2-9 isolated from pond sediment.</title>
        <authorList>
            <person name="Jung J.Y."/>
        </authorList>
    </citation>
    <scope>NUCLEOTIDE SEQUENCE</scope>
    <source>
        <strain evidence="2">S2-9</strain>
    </source>
</reference>
<dbReference type="InterPro" id="IPR000595">
    <property type="entry name" value="cNMP-bd_dom"/>
</dbReference>
<organism evidence="2 3">
    <name type="scientific">Paucibacter sediminis</name>
    <dbReference type="NCBI Taxonomy" id="3019553"/>
    <lineage>
        <taxon>Bacteria</taxon>
        <taxon>Pseudomonadati</taxon>
        <taxon>Pseudomonadota</taxon>
        <taxon>Betaproteobacteria</taxon>
        <taxon>Burkholderiales</taxon>
        <taxon>Sphaerotilaceae</taxon>
        <taxon>Roseateles</taxon>
    </lineage>
</organism>
<dbReference type="InterPro" id="IPR018490">
    <property type="entry name" value="cNMP-bd_dom_sf"/>
</dbReference>
<dbReference type="InterPro" id="IPR014710">
    <property type="entry name" value="RmlC-like_jellyroll"/>
</dbReference>
<name>A0AA95SNU0_9BURK</name>
<dbReference type="Gene3D" id="2.60.120.10">
    <property type="entry name" value="Jelly Rolls"/>
    <property type="match status" value="1"/>
</dbReference>
<dbReference type="Pfam" id="PF00027">
    <property type="entry name" value="cNMP_binding"/>
    <property type="match status" value="1"/>
</dbReference>
<dbReference type="GO" id="GO:0005829">
    <property type="term" value="C:cytosol"/>
    <property type="evidence" value="ECO:0007669"/>
    <property type="project" value="TreeGrafter"/>
</dbReference>
<dbReference type="EMBL" id="CP116346">
    <property type="protein sequence ID" value="WIT10101.1"/>
    <property type="molecule type" value="Genomic_DNA"/>
</dbReference>
<dbReference type="PANTHER" id="PTHR24567">
    <property type="entry name" value="CRP FAMILY TRANSCRIPTIONAL REGULATORY PROTEIN"/>
    <property type="match status" value="1"/>
</dbReference>
<dbReference type="CDD" id="cd00038">
    <property type="entry name" value="CAP_ED"/>
    <property type="match status" value="1"/>
</dbReference>
<dbReference type="SUPFAM" id="SSF51206">
    <property type="entry name" value="cAMP-binding domain-like"/>
    <property type="match status" value="1"/>
</dbReference>
<accession>A0AA95SNU0</accession>
<dbReference type="Proteomes" id="UP001177769">
    <property type="component" value="Chromosome"/>
</dbReference>
<proteinExistence type="predicted"/>
<dbReference type="KEGG" id="pais:PFX98_14275"/>
<keyword evidence="3" id="KW-1185">Reference proteome</keyword>
<dbReference type="RefSeq" id="WP_285231170.1">
    <property type="nucleotide sequence ID" value="NZ_CP116346.1"/>
</dbReference>
<gene>
    <name evidence="2" type="ORF">PFX98_14275</name>
</gene>
<evidence type="ECO:0000313" key="2">
    <source>
        <dbReference type="EMBL" id="WIT10101.1"/>
    </source>
</evidence>
<feature type="domain" description="Cyclic nucleotide-binding" evidence="1">
    <location>
        <begin position="115"/>
        <end position="194"/>
    </location>
</feature>
<sequence length="237" mass="25486">MMWQTLLAAIQSSFLDSLATPLQILALGCAVLGVGLQVGGSLVRTMLPLRWLTVASSLALMVYGALSPSMSTLAASLLLLPINVFRAVEVTRLTHAVKGAAAAADHVGHWLKPHMKVRKLKAGQVLFRKGDRAEHLYLLVQGEMRLADIGQQLPLGRIFGEIALFAPDHRRTHTVQALSACTVLQIHESTVRQLYYQHPAFGFHLIDLLAEGLAHDVARAEAAAQATPSQGGAIPEA</sequence>
<dbReference type="InterPro" id="IPR050397">
    <property type="entry name" value="Env_Response_Regulators"/>
</dbReference>
<dbReference type="PROSITE" id="PS50042">
    <property type="entry name" value="CNMP_BINDING_3"/>
    <property type="match status" value="1"/>
</dbReference>
<dbReference type="PANTHER" id="PTHR24567:SF68">
    <property type="entry name" value="DNA-BINDING TRANSCRIPTIONAL DUAL REGULATOR CRP"/>
    <property type="match status" value="1"/>
</dbReference>